<dbReference type="InterPro" id="IPR033114">
    <property type="entry name" value="HNH_CAS9"/>
</dbReference>
<feature type="domain" description="HNH Cas9-type" evidence="14">
    <location>
        <begin position="516"/>
        <end position="670"/>
    </location>
</feature>
<keyword evidence="11" id="KW-0464">Manganese</keyword>
<evidence type="ECO:0000256" key="5">
    <source>
        <dbReference type="ARBA" id="ARBA00022759"/>
    </source>
</evidence>
<gene>
    <name evidence="13" type="primary">cas9</name>
    <name evidence="15" type="ORF">SAMN02982927_01298</name>
</gene>
<dbReference type="InterPro" id="IPR028629">
    <property type="entry name" value="Cas9"/>
</dbReference>
<comment type="similarity">
    <text evidence="13">Belongs to the CRISPR-associated Cas9 family.</text>
</comment>
<keyword evidence="9 13" id="KW-0051">Antiviral defense</keyword>
<name>A0A1I2QS29_9BACL</name>
<dbReference type="EMBL" id="FOOY01000008">
    <property type="protein sequence ID" value="SFG31232.1"/>
    <property type="molecule type" value="Genomic_DNA"/>
</dbReference>
<dbReference type="PROSITE" id="PS51749">
    <property type="entry name" value="HNH_CAS9"/>
    <property type="match status" value="1"/>
</dbReference>
<dbReference type="InterPro" id="IPR040619">
    <property type="entry name" value="Cas9_alpha-helical_lobe"/>
</dbReference>
<dbReference type="Pfam" id="PF18470">
    <property type="entry name" value="Cas9_a"/>
    <property type="match status" value="1"/>
</dbReference>
<comment type="subunit">
    <text evidence="12 13">Monomer. Binds crRNA and tracrRNA.</text>
</comment>
<dbReference type="GO" id="GO:0003677">
    <property type="term" value="F:DNA binding"/>
    <property type="evidence" value="ECO:0007669"/>
    <property type="project" value="UniProtKB-UniRule"/>
</dbReference>
<dbReference type="Pfam" id="PF22702">
    <property type="entry name" value="Cas9_RuvC"/>
    <property type="match status" value="1"/>
</dbReference>
<evidence type="ECO:0000256" key="10">
    <source>
        <dbReference type="ARBA" id="ARBA00023125"/>
    </source>
</evidence>
<dbReference type="Proteomes" id="UP000198752">
    <property type="component" value="Unassembled WGS sequence"/>
</dbReference>
<feature type="binding site" evidence="13">
    <location>
        <position position="8"/>
    </location>
    <ligand>
        <name>Mg(2+)</name>
        <dbReference type="ChEBI" id="CHEBI:18420"/>
        <label>2</label>
    </ligand>
</feature>
<dbReference type="GO" id="GO:0003723">
    <property type="term" value="F:RNA binding"/>
    <property type="evidence" value="ECO:0007669"/>
    <property type="project" value="UniProtKB-UniRule"/>
</dbReference>
<dbReference type="GO" id="GO:0046872">
    <property type="term" value="F:metal ion binding"/>
    <property type="evidence" value="ECO:0007669"/>
    <property type="project" value="UniProtKB-UniRule"/>
</dbReference>
<dbReference type="GO" id="GO:0016787">
    <property type="term" value="F:hydrolase activity"/>
    <property type="evidence" value="ECO:0007669"/>
    <property type="project" value="UniProtKB-KW"/>
</dbReference>
<feature type="binding site" evidence="13">
    <location>
        <position position="508"/>
    </location>
    <ligand>
        <name>Mg(2+)</name>
        <dbReference type="ChEBI" id="CHEBI:18420"/>
        <label>1</label>
    </ligand>
</feature>
<keyword evidence="6 13" id="KW-0378">Hydrolase</keyword>
<protein>
    <recommendedName>
        <fullName evidence="13">CRISPR-associated endonuclease Cas9</fullName>
        <ecNumber evidence="13">3.1.-.-</ecNumber>
    </recommendedName>
</protein>
<evidence type="ECO:0000256" key="1">
    <source>
        <dbReference type="ARBA" id="ARBA00001946"/>
    </source>
</evidence>
<dbReference type="RefSeq" id="WP_093671249.1">
    <property type="nucleotide sequence ID" value="NZ_FOOY01000008.1"/>
</dbReference>
<dbReference type="EC" id="3.1.-.-" evidence="13"/>
<dbReference type="GO" id="GO:0004519">
    <property type="term" value="F:endonuclease activity"/>
    <property type="evidence" value="ECO:0007669"/>
    <property type="project" value="UniProtKB-UniRule"/>
</dbReference>
<evidence type="ECO:0000313" key="15">
    <source>
        <dbReference type="EMBL" id="SFG31232.1"/>
    </source>
</evidence>
<feature type="binding site" evidence="13">
    <location>
        <position position="728"/>
    </location>
    <ligand>
        <name>Mg(2+)</name>
        <dbReference type="ChEBI" id="CHEBI:18420"/>
        <label>2</label>
    </ligand>
</feature>
<dbReference type="InterPro" id="IPR003615">
    <property type="entry name" value="HNH_nuc"/>
</dbReference>
<dbReference type="STRING" id="269670.SAMN02982927_01298"/>
<dbReference type="Gene3D" id="3.30.420.10">
    <property type="entry name" value="Ribonuclease H-like superfamily/Ribonuclease H"/>
    <property type="match status" value="3"/>
</dbReference>
<evidence type="ECO:0000313" key="16">
    <source>
        <dbReference type="Proteomes" id="UP000198752"/>
    </source>
</evidence>
<comment type="cofactor">
    <cofactor evidence="1 13">
        <name>Mg(2+)</name>
        <dbReference type="ChEBI" id="CHEBI:18420"/>
    </cofactor>
</comment>
<proteinExistence type="inferred from homology"/>
<feature type="active site" description="For RuvC-like nuclease domain" evidence="13">
    <location>
        <position position="8"/>
    </location>
</feature>
<dbReference type="HAMAP" id="MF_01480">
    <property type="entry name" value="Cas9"/>
    <property type="match status" value="1"/>
</dbReference>
<dbReference type="GO" id="GO:0043571">
    <property type="term" value="P:maintenance of CRISPR repeat elements"/>
    <property type="evidence" value="ECO:0007669"/>
    <property type="project" value="UniProtKB-UniRule"/>
</dbReference>
<dbReference type="OrthoDB" id="9757607at2"/>
<dbReference type="InterPro" id="IPR036397">
    <property type="entry name" value="RNaseH_sf"/>
</dbReference>
<dbReference type="AlphaFoldDB" id="A0A1I2QS29"/>
<evidence type="ECO:0000256" key="7">
    <source>
        <dbReference type="ARBA" id="ARBA00022842"/>
    </source>
</evidence>
<evidence type="ECO:0000256" key="3">
    <source>
        <dbReference type="ARBA" id="ARBA00022722"/>
    </source>
</evidence>
<feature type="binding site" evidence="13">
    <location>
        <position position="512"/>
    </location>
    <ligand>
        <name>Mg(2+)</name>
        <dbReference type="ChEBI" id="CHEBI:18420"/>
        <label>2</label>
    </ligand>
</feature>
<keyword evidence="7 13" id="KW-0460">Magnesium</keyword>
<dbReference type="Pfam" id="PF13395">
    <property type="entry name" value="HNH_4"/>
    <property type="match status" value="1"/>
</dbReference>
<comment type="function">
    <text evidence="13">CRISPR (clustered regularly interspaced short palindromic repeat) is an adaptive immune system that provides protection against mobile genetic elements (viruses, transposable elements and conjugative plasmids). CRISPR clusters contain spacers, sequences complementary to antecedent mobile elements, and target invading nucleic acids. CRISPR clusters are transcribed and processed into CRISPR RNA (crRNA). In type II CRISPR systems correct processing of pre-crRNA requires a trans-encoded small RNA (tracrRNA), endogenous ribonuclease 3 (rnc) and this protein. The tracrRNA serves as a guide for ribonuclease 3-aided processing of pre-crRNA. Subsequently Cas9/crRNA/tracrRNA endonucleolytically cleaves linear or circular dsDNA target complementary to the spacer; Cas9 is inactive in the absence of the 2 guide RNAs (gRNA). Cas9 recognizes the protospacer adjacent motif (PAM) in the CRISPR repeat sequences to help distinguish self versus nonself, as targets within the bacterial CRISPR locus do not have PAMs. PAM recognition is also required for catalytic activity.</text>
</comment>
<feature type="binding site" evidence="13">
    <location>
        <position position="512"/>
    </location>
    <ligand>
        <name>Mg(2+)</name>
        <dbReference type="ChEBI" id="CHEBI:18420"/>
        <label>1</label>
    </ligand>
</feature>
<sequence length="1084" mass="127201">MKYSIGLDIGISSVGWSVINLDKKRIEKMGARLYDAAENPKNGSSLAAPRRDARSARRRLRRRRYRVGKVRQFILEKGLLTRGQMEQLYDWKAGDLDIWLVRVNALERLLTDREFARVLVHLAKNRGYRSNRKSESKKDDNGQVLSAIKANKELMKEKGYQTVAEMLVSEPEKFAGRKRNRDGEYTHVLARGELEQEIQLIFEKQHEYGQRFATPDNKKIYIEIWSAQRPVATKEDILKKIGDCTFEKGEKRAPKASYAFQYFRALDKLSRLRILSSSQPSRELAEEERNAIIPYLFDKEKVTYFELRKKLSLAEDQRFNDLFYDPAEDLKKNENKVFLSLKEQYEIRKIIKNVEGKDALVQYRPVDLDEIAYALTIFKDDKDTVDYLSNNYVNEKGKRINNRANRKYNKELIDNLLSLSFSKFGHLSLKALNKLIPLMEKGIPYFRACDELGYRLDEQVGESKQHLLPVIPADEIRNPVVIRSLSQTRKIINGIIKRYGSPLYMYIELAREMGRPYKERRDLDKQYNKNRAVNDDAKAYIQELYPHKNPQGHDILKFKLWQQQDCKCAYSQETIHLNDLFESGFTEVDHIIPYSRSFDDSNTNKVLVLSKMNQEKKNRTPSEWFGADEHRWKKFESYVKTLKVAKKKKDLLLKRNMDDEQEQTFKARHLNDTRYITRFIKSFVEDNLEFREVKDAKQHVFAVNGAYTSLMRKRWGFNKNREANDLHHAVDAVIIAVSQPFRYEVSTYFKHREVSLKQLLKRTWDRFPEPWEEFVKELRARILQEPERLKLALDSLALDSYDQEFISEVKPIFISRMPKRSVKGQIHEETLRRVRGTRKDGYARIVTRTKLENIPFDKKTGDFPMFGKESDMKTYQAIKQRYLESGKDKNKAFIEPLYKPAKDMNKASIIRSVKIEDKANQVVSLKDEAVAANASIVRTEVYQHKKTGKFYLVPVYVADVVAGREPKKFIKPLQPYEKWVDITDDYKFLFNLFSNDVVYVKMKKSKTTKSNLGETIMWQEGYFYYKKTDSATAQIGIMDHMNSYVDRIGSQNLQIFEKYQIDPLGHLTKVHGEKKYGIPALSHS</sequence>
<evidence type="ECO:0000256" key="12">
    <source>
        <dbReference type="ARBA" id="ARBA00046380"/>
    </source>
</evidence>
<dbReference type="InterPro" id="IPR055228">
    <property type="entry name" value="Cas9_RuvC"/>
</dbReference>
<evidence type="ECO:0000256" key="4">
    <source>
        <dbReference type="ARBA" id="ARBA00022723"/>
    </source>
</evidence>
<evidence type="ECO:0000256" key="2">
    <source>
        <dbReference type="ARBA" id="ARBA00005244"/>
    </source>
</evidence>
<accession>A0A1I2QS29</accession>
<comment type="similarity">
    <text evidence="2">Belongs to the CRISPR-associated protein Cas9 family. Subtype II-A subfamily.</text>
</comment>
<keyword evidence="5 13" id="KW-0255">Endonuclease</keyword>
<evidence type="ECO:0000256" key="9">
    <source>
        <dbReference type="ARBA" id="ARBA00023118"/>
    </source>
</evidence>
<feature type="binding site" evidence="13">
    <location>
        <position position="8"/>
    </location>
    <ligand>
        <name>Mg(2+)</name>
        <dbReference type="ChEBI" id="CHEBI:18420"/>
        <label>1</label>
    </ligand>
</feature>
<dbReference type="GO" id="GO:0051607">
    <property type="term" value="P:defense response to virus"/>
    <property type="evidence" value="ECO:0007669"/>
    <property type="project" value="UniProtKB-UniRule"/>
</dbReference>
<evidence type="ECO:0000256" key="13">
    <source>
        <dbReference type="HAMAP-Rule" id="MF_01480"/>
    </source>
</evidence>
<keyword evidence="16" id="KW-1185">Reference proteome</keyword>
<reference evidence="16" key="1">
    <citation type="submission" date="2016-10" db="EMBL/GenBank/DDBJ databases">
        <authorList>
            <person name="Varghese N."/>
            <person name="Submissions S."/>
        </authorList>
    </citation>
    <scope>NUCLEOTIDE SEQUENCE [LARGE SCALE GENOMIC DNA]</scope>
    <source>
        <strain evidence="16">ATCC 700379</strain>
    </source>
</reference>
<evidence type="ECO:0000256" key="8">
    <source>
        <dbReference type="ARBA" id="ARBA00022884"/>
    </source>
</evidence>
<organism evidence="15 16">
    <name type="scientific">Sporolactobacillus nakayamae</name>
    <dbReference type="NCBI Taxonomy" id="269670"/>
    <lineage>
        <taxon>Bacteria</taxon>
        <taxon>Bacillati</taxon>
        <taxon>Bacillota</taxon>
        <taxon>Bacilli</taxon>
        <taxon>Bacillales</taxon>
        <taxon>Sporolactobacillaceae</taxon>
        <taxon>Sporolactobacillus</taxon>
    </lineage>
</organism>
<comment type="domain">
    <text evidence="13">Has 2 endonuclease domains. The discontinuous RuvC-like domain cleaves the target DNA noncomplementary to crRNA while the HNH nuclease domain cleaves the target DNA complementary to crRNA.</text>
</comment>
<evidence type="ECO:0000256" key="6">
    <source>
        <dbReference type="ARBA" id="ARBA00022801"/>
    </source>
</evidence>
<keyword evidence="10 13" id="KW-0238">DNA-binding</keyword>
<feature type="active site" description="Proton acceptor for HNH nuclease domain" evidence="13">
    <location>
        <position position="590"/>
    </location>
</feature>
<evidence type="ECO:0000256" key="11">
    <source>
        <dbReference type="ARBA" id="ARBA00023211"/>
    </source>
</evidence>
<dbReference type="NCBIfam" id="TIGR01865">
    <property type="entry name" value="cas_Csn1"/>
    <property type="match status" value="1"/>
</dbReference>
<keyword evidence="4 13" id="KW-0479">Metal-binding</keyword>
<keyword evidence="3 13" id="KW-0540">Nuclease</keyword>
<keyword evidence="8 13" id="KW-0694">RNA-binding</keyword>
<evidence type="ECO:0000259" key="14">
    <source>
        <dbReference type="PROSITE" id="PS51749"/>
    </source>
</evidence>